<proteinExistence type="predicted"/>
<dbReference type="Proteomes" id="UP000594034">
    <property type="component" value="Chromosome"/>
</dbReference>
<dbReference type="InterPro" id="IPR047777">
    <property type="entry name" value="LapA-like_RM"/>
</dbReference>
<dbReference type="Pfam" id="PF17963">
    <property type="entry name" value="Big_9"/>
    <property type="match status" value="3"/>
</dbReference>
<dbReference type="InterPro" id="IPR010221">
    <property type="entry name" value="VCBS_dom"/>
</dbReference>
<accession>A0A5J6WWH8</accession>
<dbReference type="NCBIfam" id="NF033682">
    <property type="entry name" value="retention_LapA"/>
    <property type="match status" value="1"/>
</dbReference>
<keyword evidence="3" id="KW-1185">Reference proteome</keyword>
<dbReference type="KEGG" id="asim:FE240_02280"/>
<reference evidence="2 3" key="1">
    <citation type="submission" date="2019-05" db="EMBL/GenBank/DDBJ databases">
        <title>OXA-830, a novel chromosomally encoded expanded-spectrum class D beta-lactamase in Aeromonas simiae.</title>
        <authorList>
            <person name="Zhou W."/>
            <person name="Chen Q."/>
        </authorList>
    </citation>
    <scope>NUCLEOTIDE SEQUENCE [LARGE SCALE GENOMIC DNA]</scope>
    <source>
        <strain evidence="2 3">A6</strain>
    </source>
</reference>
<dbReference type="EMBL" id="CP040449">
    <property type="protein sequence ID" value="QFI53635.1"/>
    <property type="molecule type" value="Genomic_DNA"/>
</dbReference>
<gene>
    <name evidence="2" type="ORF">FE240_02280</name>
</gene>
<evidence type="ECO:0000313" key="2">
    <source>
        <dbReference type="EMBL" id="QFI53635.1"/>
    </source>
</evidence>
<sequence length="732" mass="74953">MMDTVTQLQGAVVTAAHGEVSLLLDGKRIPLTSGDRLPAGSMIETGADGLLQARDGAGQLVELVAHQSVMLTSSGEWGEPSEPGVLDPEIAELQQAIAQGEDPTLNFDAPAAGAGEGTGGAGTSNSGYVELARDGGATLAEAGFDTAYAKGTEEERPDWLGLRDILTGEDPAPEMGAPSIGSAVHSVYEAELAGGSAHQPGQGAVIQGAFSVELHGLSGEVQIGDQRFTLDADGNATLPEGGLQIETGAGTLHITAIRDGVITYSYQLKEAQSHAPGEGNNTLLEAIPLTVTDSRGESASGSLDVTIVDDVPSITVTDAELSVNEGYAVDGSFSHELGADAVGATLTVEGGTLLSDGRWELAHGFVTLDPAQGTFTFTAKPNAPQGAKQEIVLVVTDGDGDVAKGSVTIVIGQSEAPEIAPILVDEKGLTSAQDGSESAIIAVPDGYTVVSVSGAVNGTLSQNAQGEWVYTLKGSLTHSKDWDDQLEGDVLTVVVKDGQGNEHTLEVPVMVMDDVPTAMADTIALQEIDGQGRGNVLDNDSFGADGGTIMGVAVGVQDGPVIGNVGSELQGQYGTLILNADGSYHYVLTADVPAGEAVEEQFTYTLKDGDGDTSTTTITVSVQGDNQVPTITFPGVGEEGALVYESDLDEGSSPSGDRESTSGTITVTLNGEAGSVTIGDKTFTLDSDGNATLPEGGGEHRHRAGDAADHRDPGWRHQLYLHAQRGTDACGG</sequence>
<protein>
    <submittedName>
        <fullName evidence="2">Retention module-containing protein</fullName>
    </submittedName>
</protein>
<name>A0A5J6WWH8_9GAMM</name>
<dbReference type="NCBIfam" id="TIGR01965">
    <property type="entry name" value="VCBS_repeat"/>
    <property type="match status" value="2"/>
</dbReference>
<organism evidence="2 3">
    <name type="scientific">Aeromonas simiae</name>
    <dbReference type="NCBI Taxonomy" id="218936"/>
    <lineage>
        <taxon>Bacteria</taxon>
        <taxon>Pseudomonadati</taxon>
        <taxon>Pseudomonadota</taxon>
        <taxon>Gammaproteobacteria</taxon>
        <taxon>Aeromonadales</taxon>
        <taxon>Aeromonadaceae</taxon>
        <taxon>Aeromonas</taxon>
    </lineage>
</organism>
<feature type="region of interest" description="Disordered" evidence="1">
    <location>
        <begin position="680"/>
        <end position="712"/>
    </location>
</feature>
<evidence type="ECO:0000313" key="3">
    <source>
        <dbReference type="Proteomes" id="UP000594034"/>
    </source>
</evidence>
<dbReference type="RefSeq" id="WP_193003228.1">
    <property type="nucleotide sequence ID" value="NZ_CP040449.1"/>
</dbReference>
<dbReference type="AlphaFoldDB" id="A0A5J6WWH8"/>
<evidence type="ECO:0000256" key="1">
    <source>
        <dbReference type="SAM" id="MobiDB-lite"/>
    </source>
</evidence>